<dbReference type="SUPFAM" id="SSF56300">
    <property type="entry name" value="Metallo-dependent phosphatases"/>
    <property type="match status" value="1"/>
</dbReference>
<feature type="domain" description="Calcineurin-like phosphoesterase" evidence="1">
    <location>
        <begin position="4"/>
        <end position="238"/>
    </location>
</feature>
<dbReference type="Proteomes" id="UP001422759">
    <property type="component" value="Unassembled WGS sequence"/>
</dbReference>
<dbReference type="CDD" id="cd00838">
    <property type="entry name" value="MPP_superfamily"/>
    <property type="match status" value="1"/>
</dbReference>
<evidence type="ECO:0000313" key="2">
    <source>
        <dbReference type="EMBL" id="GAA2157664.1"/>
    </source>
</evidence>
<accession>A0ABN3AAW9</accession>
<dbReference type="PANTHER" id="PTHR36492:SF2">
    <property type="entry name" value="[ACYL-CARRIER-PROTEIN] PHOSPHODIESTERASE PPTH"/>
    <property type="match status" value="1"/>
</dbReference>
<dbReference type="Pfam" id="PF00149">
    <property type="entry name" value="Metallophos"/>
    <property type="match status" value="1"/>
</dbReference>
<sequence>MPGKLLAISDLHVRHADNRRIVETLRPESDDDWLLIPGDVGETVEDVTWALDMLSRRFAKVVWAPGNHELWTVPDDPVQLRGPERYQHLVELCRGLGVVTPEDPYPLWEGPDGPVAVAPLFLLYDYSLRPAGQTSKAGALAVAYEAGVVCTDEFYLHPDPYPSREAWCRARLAATEARLGELPADLPTVLLNHFPLIREPTRGLRYPEFALWCGTTATADWHRRFRSVAVVYGHLHIPRLIWADEVPHYEVSLGYPREWHGRAAVPGGLTEIRPSALHIRGAV</sequence>
<dbReference type="InterPro" id="IPR052963">
    <property type="entry name" value="Pantetheine_PDE"/>
</dbReference>
<dbReference type="EMBL" id="BAAANT010000061">
    <property type="protein sequence ID" value="GAA2157664.1"/>
    <property type="molecule type" value="Genomic_DNA"/>
</dbReference>
<keyword evidence="3" id="KW-1185">Reference proteome</keyword>
<dbReference type="InterPro" id="IPR004843">
    <property type="entry name" value="Calcineurin-like_PHP"/>
</dbReference>
<evidence type="ECO:0000259" key="1">
    <source>
        <dbReference type="Pfam" id="PF00149"/>
    </source>
</evidence>
<comment type="caution">
    <text evidence="2">The sequence shown here is derived from an EMBL/GenBank/DDBJ whole genome shotgun (WGS) entry which is preliminary data.</text>
</comment>
<dbReference type="PANTHER" id="PTHR36492">
    <property type="match status" value="1"/>
</dbReference>
<evidence type="ECO:0000313" key="3">
    <source>
        <dbReference type="Proteomes" id="UP001422759"/>
    </source>
</evidence>
<protein>
    <submittedName>
        <fullName evidence="2">Metallophosphoesterase</fullName>
    </submittedName>
</protein>
<dbReference type="InterPro" id="IPR029052">
    <property type="entry name" value="Metallo-depent_PP-like"/>
</dbReference>
<gene>
    <name evidence="2" type="ORF">GCM10009760_60040</name>
</gene>
<organism evidence="2 3">
    <name type="scientific">Kitasatospora kazusensis</name>
    <dbReference type="NCBI Taxonomy" id="407974"/>
    <lineage>
        <taxon>Bacteria</taxon>
        <taxon>Bacillati</taxon>
        <taxon>Actinomycetota</taxon>
        <taxon>Actinomycetes</taxon>
        <taxon>Kitasatosporales</taxon>
        <taxon>Streptomycetaceae</taxon>
        <taxon>Kitasatospora</taxon>
    </lineage>
</organism>
<name>A0ABN3AAW9_9ACTN</name>
<dbReference type="Gene3D" id="3.60.21.10">
    <property type="match status" value="1"/>
</dbReference>
<dbReference type="RefSeq" id="WP_344469373.1">
    <property type="nucleotide sequence ID" value="NZ_BAAANT010000061.1"/>
</dbReference>
<reference evidence="2 3" key="1">
    <citation type="journal article" date="2019" name="Int. J. Syst. Evol. Microbiol.">
        <title>The Global Catalogue of Microorganisms (GCM) 10K type strain sequencing project: providing services to taxonomists for standard genome sequencing and annotation.</title>
        <authorList>
            <consortium name="The Broad Institute Genomics Platform"/>
            <consortium name="The Broad Institute Genome Sequencing Center for Infectious Disease"/>
            <person name="Wu L."/>
            <person name="Ma J."/>
        </authorList>
    </citation>
    <scope>NUCLEOTIDE SEQUENCE [LARGE SCALE GENOMIC DNA]</scope>
    <source>
        <strain evidence="2 3">JCM 14560</strain>
    </source>
</reference>
<proteinExistence type="predicted"/>